<gene>
    <name evidence="12" type="ORF">ABMA28_001295</name>
</gene>
<feature type="domain" description="C2H2-type" evidence="11">
    <location>
        <begin position="458"/>
        <end position="485"/>
    </location>
</feature>
<dbReference type="Gene3D" id="3.30.160.60">
    <property type="entry name" value="Classic Zinc Finger"/>
    <property type="match status" value="8"/>
</dbReference>
<feature type="domain" description="C2H2-type" evidence="11">
    <location>
        <begin position="318"/>
        <end position="341"/>
    </location>
</feature>
<evidence type="ECO:0000256" key="3">
    <source>
        <dbReference type="ARBA" id="ARBA00022737"/>
    </source>
</evidence>
<feature type="domain" description="C2H2-type" evidence="11">
    <location>
        <begin position="346"/>
        <end position="375"/>
    </location>
</feature>
<feature type="domain" description="C2H2-type" evidence="11">
    <location>
        <begin position="117"/>
        <end position="144"/>
    </location>
</feature>
<comment type="subcellular location">
    <subcellularLocation>
        <location evidence="1">Nucleus</location>
    </subcellularLocation>
</comment>
<evidence type="ECO:0000256" key="5">
    <source>
        <dbReference type="ARBA" id="ARBA00022833"/>
    </source>
</evidence>
<dbReference type="InterPro" id="IPR013087">
    <property type="entry name" value="Znf_C2H2_type"/>
</dbReference>
<evidence type="ECO:0000313" key="13">
    <source>
        <dbReference type="Proteomes" id="UP001549921"/>
    </source>
</evidence>
<dbReference type="PROSITE" id="PS50157">
    <property type="entry name" value="ZINC_FINGER_C2H2_2"/>
    <property type="match status" value="10"/>
</dbReference>
<evidence type="ECO:0000313" key="12">
    <source>
        <dbReference type="EMBL" id="KAL0831753.1"/>
    </source>
</evidence>
<dbReference type="Pfam" id="PF13912">
    <property type="entry name" value="zf-C2H2_6"/>
    <property type="match status" value="2"/>
</dbReference>
<evidence type="ECO:0000256" key="9">
    <source>
        <dbReference type="PROSITE-ProRule" id="PRU00042"/>
    </source>
</evidence>
<dbReference type="InterPro" id="IPR036236">
    <property type="entry name" value="Znf_C2H2_sf"/>
</dbReference>
<feature type="domain" description="C2H2-type" evidence="11">
    <location>
        <begin position="486"/>
        <end position="514"/>
    </location>
</feature>
<feature type="domain" description="C2H2-type" evidence="11">
    <location>
        <begin position="92"/>
        <end position="115"/>
    </location>
</feature>
<sequence length="688" mass="78566">MAALSKWVPIGEAQEQSQPLRKLTTIDKIGGIFCQICHLTFDNKKDYDTHYVNHDTGSKEITYTCVVCRKDIVGYPSFRGHCYTIHVMKDKFKCDHCNKLFSKQTALISHYETMHQFKCSICRTQFKSQKDLTMHQIYHKNEQSGPPYNCQVCKQQIEDTNDCEQHLEDHCSVSYSCPICNETINNMQDAASHLAKHFGDVLIEDNESDSEDNELSNDSSIDLLGGIFCSYCDKTFKARPEFDNHFTLEHEDKIVLYSCNICGKEYEKYNVFANHCYNHYSKDKFKCEVCFKSFPRLSLLVIHTEAYHSGARAGPAAFPCLQCGHALRTARRLRDHYRAQHNICYSQCPEQGCGKIFDTPKELVLHLKEHASTETWCRQCGLRFGTLAACIRHLPVHRRKHYACPVCGKDYNEKYLVMKHVTQHFSSVLHVCKICGRVYSHRHRLMQHMKVHNEAKEHICDQCGKGFAKSFLLKQHQNIHTGSKPYKCTNCPKTFASVPNFRKHMKNIHNVTRINLKVYDDYNETQNDTSKSSEENMEVNPSSSVSLESLDAPNSFDESNESDSGWRLDGLDPQVMQMLEENLDALDGTNDISEIEADLWVQSPAVPTASPSEYQPPLPAPAPEYGPELVNLDDHCLPHIPPLLTINSARLQPALQPLPPDKWEPPVLTKLADLAYADLAEVMNADIF</sequence>
<dbReference type="GO" id="GO:0005634">
    <property type="term" value="C:nucleus"/>
    <property type="evidence" value="ECO:0007669"/>
    <property type="project" value="UniProtKB-SubCell"/>
</dbReference>
<dbReference type="PROSITE" id="PS00028">
    <property type="entry name" value="ZINC_FINGER_C2H2_1"/>
    <property type="match status" value="13"/>
</dbReference>
<evidence type="ECO:0000256" key="6">
    <source>
        <dbReference type="ARBA" id="ARBA00023015"/>
    </source>
</evidence>
<evidence type="ECO:0000256" key="2">
    <source>
        <dbReference type="ARBA" id="ARBA00022723"/>
    </source>
</evidence>
<evidence type="ECO:0000256" key="8">
    <source>
        <dbReference type="ARBA" id="ARBA00023242"/>
    </source>
</evidence>
<keyword evidence="3" id="KW-0677">Repeat</keyword>
<keyword evidence="7" id="KW-0804">Transcription</keyword>
<feature type="region of interest" description="Disordered" evidence="10">
    <location>
        <begin position="525"/>
        <end position="568"/>
    </location>
</feature>
<evidence type="ECO:0000256" key="7">
    <source>
        <dbReference type="ARBA" id="ARBA00023163"/>
    </source>
</evidence>
<organism evidence="12 13">
    <name type="scientific">Loxostege sticticalis</name>
    <name type="common">Beet webworm moth</name>
    <dbReference type="NCBI Taxonomy" id="481309"/>
    <lineage>
        <taxon>Eukaryota</taxon>
        <taxon>Metazoa</taxon>
        <taxon>Ecdysozoa</taxon>
        <taxon>Arthropoda</taxon>
        <taxon>Hexapoda</taxon>
        <taxon>Insecta</taxon>
        <taxon>Pterygota</taxon>
        <taxon>Neoptera</taxon>
        <taxon>Endopterygota</taxon>
        <taxon>Lepidoptera</taxon>
        <taxon>Glossata</taxon>
        <taxon>Ditrysia</taxon>
        <taxon>Pyraloidea</taxon>
        <taxon>Crambidae</taxon>
        <taxon>Pyraustinae</taxon>
        <taxon>Loxostege</taxon>
    </lineage>
</organism>
<dbReference type="FunFam" id="3.30.160.60:FF:000446">
    <property type="entry name" value="Zinc finger protein"/>
    <property type="match status" value="1"/>
</dbReference>
<feature type="domain" description="C2H2-type" evidence="11">
    <location>
        <begin position="430"/>
        <end position="457"/>
    </location>
</feature>
<keyword evidence="6" id="KW-0805">Transcription regulation</keyword>
<dbReference type="SUPFAM" id="SSF57667">
    <property type="entry name" value="beta-beta-alpha zinc fingers"/>
    <property type="match status" value="6"/>
</dbReference>
<evidence type="ECO:0000256" key="1">
    <source>
        <dbReference type="ARBA" id="ARBA00004123"/>
    </source>
</evidence>
<evidence type="ECO:0000256" key="10">
    <source>
        <dbReference type="SAM" id="MobiDB-lite"/>
    </source>
</evidence>
<dbReference type="Proteomes" id="UP001549921">
    <property type="component" value="Unassembled WGS sequence"/>
</dbReference>
<dbReference type="AlphaFoldDB" id="A0ABD0T160"/>
<feature type="domain" description="C2H2-type" evidence="11">
    <location>
        <begin position="285"/>
        <end position="313"/>
    </location>
</feature>
<dbReference type="GO" id="GO:0008270">
    <property type="term" value="F:zinc ion binding"/>
    <property type="evidence" value="ECO:0007669"/>
    <property type="project" value="UniProtKB-KW"/>
</dbReference>
<dbReference type="EMBL" id="JBEDNZ010000011">
    <property type="protein sequence ID" value="KAL0831754.1"/>
    <property type="molecule type" value="Genomic_DNA"/>
</dbReference>
<dbReference type="Pfam" id="PF00096">
    <property type="entry name" value="zf-C2H2"/>
    <property type="match status" value="5"/>
</dbReference>
<keyword evidence="4 9" id="KW-0863">Zinc-finger</keyword>
<dbReference type="PANTHER" id="PTHR24377">
    <property type="entry name" value="IP01015P-RELATED"/>
    <property type="match status" value="1"/>
</dbReference>
<dbReference type="InterPro" id="IPR050826">
    <property type="entry name" value="Krueppel_C2H2_ZnFinger"/>
</dbReference>
<evidence type="ECO:0000256" key="4">
    <source>
        <dbReference type="ARBA" id="ARBA00022771"/>
    </source>
</evidence>
<feature type="domain" description="C2H2-type" evidence="11">
    <location>
        <begin position="257"/>
        <end position="284"/>
    </location>
</feature>
<dbReference type="FunFam" id="3.30.160.60:FF:000286">
    <property type="entry name" value="Zinc finger protein 770"/>
    <property type="match status" value="1"/>
</dbReference>
<evidence type="ECO:0000259" key="11">
    <source>
        <dbReference type="PROSITE" id="PS50157"/>
    </source>
</evidence>
<dbReference type="EMBL" id="JBEDNZ010000011">
    <property type="protein sequence ID" value="KAL0831753.1"/>
    <property type="molecule type" value="Genomic_DNA"/>
</dbReference>
<protein>
    <recommendedName>
        <fullName evidence="11">C2H2-type domain-containing protein</fullName>
    </recommendedName>
</protein>
<keyword evidence="5" id="KW-0862">Zinc</keyword>
<comment type="caution">
    <text evidence="12">The sequence shown here is derived from an EMBL/GenBank/DDBJ whole genome shotgun (WGS) entry which is preliminary data.</text>
</comment>
<reference evidence="12 13" key="1">
    <citation type="submission" date="2024-06" db="EMBL/GenBank/DDBJ databases">
        <title>A chromosome-level genome assembly of beet webworm, Loxostege sticticalis.</title>
        <authorList>
            <person name="Zhang Y."/>
        </authorList>
    </citation>
    <scope>NUCLEOTIDE SEQUENCE [LARGE SCALE GENOMIC DNA]</scope>
    <source>
        <strain evidence="12">AQ028</strain>
        <tissue evidence="12">Male pupae</tissue>
    </source>
</reference>
<accession>A0ABD0T160</accession>
<feature type="domain" description="C2H2-type" evidence="11">
    <location>
        <begin position="402"/>
        <end position="424"/>
    </location>
</feature>
<keyword evidence="8" id="KW-0539">Nucleus</keyword>
<proteinExistence type="predicted"/>
<name>A0ABD0T160_LOXSC</name>
<dbReference type="SMART" id="SM00355">
    <property type="entry name" value="ZnF_C2H2"/>
    <property type="match status" value="16"/>
</dbReference>
<keyword evidence="2" id="KW-0479">Metal-binding</keyword>